<comment type="caution">
    <text evidence="9">The sequence shown here is derived from an EMBL/GenBank/DDBJ whole genome shotgun (WGS) entry which is preliminary data.</text>
</comment>
<feature type="transmembrane region" description="Helical" evidence="7">
    <location>
        <begin position="273"/>
        <end position="293"/>
    </location>
</feature>
<dbReference type="CDD" id="cd01949">
    <property type="entry name" value="GGDEF"/>
    <property type="match status" value="1"/>
</dbReference>
<dbReference type="Pfam" id="PF05231">
    <property type="entry name" value="MASE1"/>
    <property type="match status" value="1"/>
</dbReference>
<sequence>MKWVLSAFKFESPKSSLSLTTHSYFASFWAKQALVLCLWLLVFKLGWLVEYTQHASVWFPAAGLSFAALLVFGLQALPALAIAASLVTFYSIWFYQLPLTLFQSLNAALWFSVAHLLPYTLGAWVLNTLLRPMQRHLGLCVLLFLLIAALSSFAASVLVLVALVVTQMLDAGALVETWLPFWIGDLAGVMVIAPLFIGLLIRLSPSKLFRLSDMSLLFQQHVSQQYPTKLVTIALLVAFCMLLTYWSHSPYSTFAIFLLLIPHMWLACTESALVNVATLALTSFMLVFTVHWFDLMEQVMVYQFAIIVIAANTLFGLTLPALVADNQLLRQAAYIDPLTQVASRESLRQQAESAVRLAEVNGEPLALVIFDLDHFKQINDKFGHAAGDSALQRLTKVAQCHLRPTDLIGRFGGDEFVLLLPATTEAQAAEVTQRIRNQLQTYQLAQLPLLQISAGIAQWRPGEDYAALFRRADRALYQAKGAGRDQLAFAAD</sequence>
<dbReference type="NCBIfam" id="TIGR00254">
    <property type="entry name" value="GGDEF"/>
    <property type="match status" value="1"/>
</dbReference>
<keyword evidence="10" id="KW-1185">Reference proteome</keyword>
<protein>
    <recommendedName>
        <fullName evidence="2">diguanylate cyclase</fullName>
        <ecNumber evidence="2">2.7.7.65</ecNumber>
    </recommendedName>
</protein>
<gene>
    <name evidence="9" type="ORF">ACFO3I_04625</name>
</gene>
<dbReference type="InterPro" id="IPR050469">
    <property type="entry name" value="Diguanylate_Cyclase"/>
</dbReference>
<dbReference type="SMART" id="SM00267">
    <property type="entry name" value="GGDEF"/>
    <property type="match status" value="1"/>
</dbReference>
<feature type="domain" description="GGDEF" evidence="8">
    <location>
        <begin position="363"/>
        <end position="492"/>
    </location>
</feature>
<keyword evidence="4 7" id="KW-0812">Transmembrane</keyword>
<evidence type="ECO:0000256" key="7">
    <source>
        <dbReference type="SAM" id="Phobius"/>
    </source>
</evidence>
<feature type="transmembrane region" description="Helical" evidence="7">
    <location>
        <begin position="186"/>
        <end position="205"/>
    </location>
</feature>
<dbReference type="InterPro" id="IPR000160">
    <property type="entry name" value="GGDEF_dom"/>
</dbReference>
<evidence type="ECO:0000313" key="10">
    <source>
        <dbReference type="Proteomes" id="UP001595962"/>
    </source>
</evidence>
<dbReference type="Gene3D" id="3.30.70.270">
    <property type="match status" value="1"/>
</dbReference>
<evidence type="ECO:0000256" key="6">
    <source>
        <dbReference type="ARBA" id="ARBA00023136"/>
    </source>
</evidence>
<comment type="subcellular location">
    <subcellularLocation>
        <location evidence="1">Cell membrane</location>
        <topology evidence="1">Multi-pass membrane protein</topology>
    </subcellularLocation>
</comment>
<evidence type="ECO:0000256" key="1">
    <source>
        <dbReference type="ARBA" id="ARBA00004651"/>
    </source>
</evidence>
<feature type="transmembrane region" description="Helical" evidence="7">
    <location>
        <begin position="137"/>
        <end position="166"/>
    </location>
</feature>
<dbReference type="PANTHER" id="PTHR45138">
    <property type="entry name" value="REGULATORY COMPONENTS OF SENSORY TRANSDUCTION SYSTEM"/>
    <property type="match status" value="1"/>
</dbReference>
<dbReference type="Proteomes" id="UP001595962">
    <property type="component" value="Unassembled WGS sequence"/>
</dbReference>
<feature type="transmembrane region" description="Helical" evidence="7">
    <location>
        <begin position="251"/>
        <end position="268"/>
    </location>
</feature>
<evidence type="ECO:0000256" key="3">
    <source>
        <dbReference type="ARBA" id="ARBA00022475"/>
    </source>
</evidence>
<evidence type="ECO:0000256" key="2">
    <source>
        <dbReference type="ARBA" id="ARBA00012528"/>
    </source>
</evidence>
<reference evidence="10" key="1">
    <citation type="journal article" date="2019" name="Int. J. Syst. Evol. Microbiol.">
        <title>The Global Catalogue of Microorganisms (GCM) 10K type strain sequencing project: providing services to taxonomists for standard genome sequencing and annotation.</title>
        <authorList>
            <consortium name="The Broad Institute Genomics Platform"/>
            <consortium name="The Broad Institute Genome Sequencing Center for Infectious Disease"/>
            <person name="Wu L."/>
            <person name="Ma J."/>
        </authorList>
    </citation>
    <scope>NUCLEOTIDE SEQUENCE [LARGE SCALE GENOMIC DNA]</scope>
    <source>
        <strain evidence="10">DT28</strain>
    </source>
</reference>
<dbReference type="RefSeq" id="WP_377332138.1">
    <property type="nucleotide sequence ID" value="NZ_JBHSGB010000005.1"/>
</dbReference>
<evidence type="ECO:0000256" key="4">
    <source>
        <dbReference type="ARBA" id="ARBA00022692"/>
    </source>
</evidence>
<dbReference type="PANTHER" id="PTHR45138:SF24">
    <property type="entry name" value="DIGUANYLATE CYCLASE DGCC-RELATED"/>
    <property type="match status" value="1"/>
</dbReference>
<evidence type="ECO:0000256" key="5">
    <source>
        <dbReference type="ARBA" id="ARBA00022989"/>
    </source>
</evidence>
<dbReference type="InterPro" id="IPR007895">
    <property type="entry name" value="MASE1"/>
</dbReference>
<dbReference type="PROSITE" id="PS50887">
    <property type="entry name" value="GGDEF"/>
    <property type="match status" value="1"/>
</dbReference>
<keyword evidence="3" id="KW-1003">Cell membrane</keyword>
<feature type="transmembrane region" description="Helical" evidence="7">
    <location>
        <begin position="21"/>
        <end position="43"/>
    </location>
</feature>
<keyword evidence="6 7" id="KW-0472">Membrane</keyword>
<dbReference type="EC" id="2.7.7.65" evidence="2"/>
<evidence type="ECO:0000313" key="9">
    <source>
        <dbReference type="EMBL" id="MFC4654309.1"/>
    </source>
</evidence>
<keyword evidence="5 7" id="KW-1133">Transmembrane helix</keyword>
<dbReference type="EMBL" id="JBHSGB010000005">
    <property type="protein sequence ID" value="MFC4654309.1"/>
    <property type="molecule type" value="Genomic_DNA"/>
</dbReference>
<organism evidence="9 10">
    <name type="scientific">Rheinheimera marina</name>
    <dbReference type="NCBI Taxonomy" id="1774958"/>
    <lineage>
        <taxon>Bacteria</taxon>
        <taxon>Pseudomonadati</taxon>
        <taxon>Pseudomonadota</taxon>
        <taxon>Gammaproteobacteria</taxon>
        <taxon>Chromatiales</taxon>
        <taxon>Chromatiaceae</taxon>
        <taxon>Rheinheimera</taxon>
    </lineage>
</organism>
<dbReference type="InterPro" id="IPR029787">
    <property type="entry name" value="Nucleotide_cyclase"/>
</dbReference>
<evidence type="ECO:0000259" key="8">
    <source>
        <dbReference type="PROSITE" id="PS50887"/>
    </source>
</evidence>
<dbReference type="Pfam" id="PF00990">
    <property type="entry name" value="GGDEF"/>
    <property type="match status" value="1"/>
</dbReference>
<proteinExistence type="predicted"/>
<dbReference type="GO" id="GO:0052621">
    <property type="term" value="F:diguanylate cyclase activity"/>
    <property type="evidence" value="ECO:0007669"/>
    <property type="project" value="UniProtKB-EC"/>
</dbReference>
<feature type="transmembrane region" description="Helical" evidence="7">
    <location>
        <begin position="226"/>
        <end position="245"/>
    </location>
</feature>
<feature type="transmembrane region" description="Helical" evidence="7">
    <location>
        <begin position="299"/>
        <end position="323"/>
    </location>
</feature>
<name>A0ABV9JJ92_9GAMM</name>
<keyword evidence="9" id="KW-0548">Nucleotidyltransferase</keyword>
<feature type="transmembrane region" description="Helical" evidence="7">
    <location>
        <begin position="79"/>
        <end position="96"/>
    </location>
</feature>
<dbReference type="SUPFAM" id="SSF55073">
    <property type="entry name" value="Nucleotide cyclase"/>
    <property type="match status" value="1"/>
</dbReference>
<keyword evidence="9" id="KW-0808">Transferase</keyword>
<accession>A0ABV9JJ92</accession>
<feature type="transmembrane region" description="Helical" evidence="7">
    <location>
        <begin position="108"/>
        <end position="130"/>
    </location>
</feature>
<dbReference type="InterPro" id="IPR043128">
    <property type="entry name" value="Rev_trsase/Diguanyl_cyclase"/>
</dbReference>